<dbReference type="GO" id="GO:0005886">
    <property type="term" value="C:plasma membrane"/>
    <property type="evidence" value="ECO:0007669"/>
    <property type="project" value="UniProtKB-SubCell"/>
</dbReference>
<gene>
    <name evidence="10" type="ORF">SAMN05518683_110139</name>
</gene>
<feature type="domain" description="ABC transmembrane type-2" evidence="9">
    <location>
        <begin position="35"/>
        <end position="261"/>
    </location>
</feature>
<dbReference type="PROSITE" id="PS51012">
    <property type="entry name" value="ABC_TM2"/>
    <property type="match status" value="1"/>
</dbReference>
<dbReference type="PANTHER" id="PTHR30413:SF10">
    <property type="entry name" value="CAPSULE POLYSACCHARIDE EXPORT INNER-MEMBRANE PROTEIN CTRC"/>
    <property type="match status" value="1"/>
</dbReference>
<feature type="transmembrane region" description="Helical" evidence="8">
    <location>
        <begin position="111"/>
        <end position="138"/>
    </location>
</feature>
<dbReference type="Proteomes" id="UP000198892">
    <property type="component" value="Unassembled WGS sequence"/>
</dbReference>
<dbReference type="Pfam" id="PF01061">
    <property type="entry name" value="ABC2_membrane"/>
    <property type="match status" value="1"/>
</dbReference>
<dbReference type="EMBL" id="FOXD01000010">
    <property type="protein sequence ID" value="SFP81716.1"/>
    <property type="molecule type" value="Genomic_DNA"/>
</dbReference>
<comment type="subcellular location">
    <subcellularLocation>
        <location evidence="1 8">Cell membrane</location>
        <topology evidence="1 8">Multi-pass membrane protein</topology>
    </subcellularLocation>
</comment>
<dbReference type="AlphaFoldDB" id="A0A1I5TH41"/>
<evidence type="ECO:0000256" key="5">
    <source>
        <dbReference type="ARBA" id="ARBA00022692"/>
    </source>
</evidence>
<dbReference type="GO" id="GO:0140359">
    <property type="term" value="F:ABC-type transporter activity"/>
    <property type="evidence" value="ECO:0007669"/>
    <property type="project" value="InterPro"/>
</dbReference>
<feature type="transmembrane region" description="Helical" evidence="8">
    <location>
        <begin position="38"/>
        <end position="59"/>
    </location>
</feature>
<dbReference type="InterPro" id="IPR047817">
    <property type="entry name" value="ABC2_TM_bact-type"/>
</dbReference>
<dbReference type="STRING" id="1884432.SAMN05518683_110139"/>
<keyword evidence="4 8" id="KW-1003">Cell membrane</keyword>
<proteinExistence type="inferred from homology"/>
<dbReference type="GO" id="GO:0015920">
    <property type="term" value="P:lipopolysaccharide transport"/>
    <property type="evidence" value="ECO:0007669"/>
    <property type="project" value="TreeGrafter"/>
</dbReference>
<comment type="similarity">
    <text evidence="2 8">Belongs to the ABC-2 integral membrane protein family.</text>
</comment>
<keyword evidence="5 8" id="KW-0812">Transmembrane</keyword>
<keyword evidence="3 8" id="KW-0813">Transport</keyword>
<evidence type="ECO:0000259" key="9">
    <source>
        <dbReference type="PROSITE" id="PS51012"/>
    </source>
</evidence>
<reference evidence="11" key="1">
    <citation type="submission" date="2016-10" db="EMBL/GenBank/DDBJ databases">
        <authorList>
            <person name="Varghese N."/>
            <person name="Submissions S."/>
        </authorList>
    </citation>
    <scope>NUCLEOTIDE SEQUENCE [LARGE SCALE GENOMIC DNA]</scope>
    <source>
        <strain evidence="11">S7</strain>
    </source>
</reference>
<evidence type="ECO:0000256" key="6">
    <source>
        <dbReference type="ARBA" id="ARBA00022989"/>
    </source>
</evidence>
<feature type="transmembrane region" description="Helical" evidence="8">
    <location>
        <begin position="71"/>
        <end position="90"/>
    </location>
</feature>
<sequence>MKAVLKIAKELWENIQLINRLALYEIKIKNNNNYLGEAWELITPLFFMAIYWFVFGYGIRGENSAVDGVPYLSWMSAGITIWFFIHPAVTQGSKAVYTKIRLVSKMNFPSSIIPVYVMISKLYPHLMILILVVIYMQFTEYKASIYYLQFPYFIVSMLMLITSVLLITSTLTTVIRDIQMFIQSTIRVFLYISPFLWVSDRLPAFVQDLMKLNPLYYLAEGYRAAFFGGSWYMVEHWQYSLYFWAVVILLFAAGALLHTRFRKHFIDFL</sequence>
<evidence type="ECO:0000256" key="2">
    <source>
        <dbReference type="ARBA" id="ARBA00007783"/>
    </source>
</evidence>
<evidence type="ECO:0000256" key="8">
    <source>
        <dbReference type="RuleBase" id="RU361157"/>
    </source>
</evidence>
<evidence type="ECO:0000256" key="3">
    <source>
        <dbReference type="ARBA" id="ARBA00022448"/>
    </source>
</evidence>
<organism evidence="10 11">
    <name type="scientific">Salibacterium halotolerans</name>
    <dbReference type="NCBI Taxonomy" id="1884432"/>
    <lineage>
        <taxon>Bacteria</taxon>
        <taxon>Bacillati</taxon>
        <taxon>Bacillota</taxon>
        <taxon>Bacilli</taxon>
        <taxon>Bacillales</taxon>
        <taxon>Bacillaceae</taxon>
    </lineage>
</organism>
<evidence type="ECO:0000256" key="4">
    <source>
        <dbReference type="ARBA" id="ARBA00022475"/>
    </source>
</evidence>
<evidence type="ECO:0000256" key="7">
    <source>
        <dbReference type="ARBA" id="ARBA00023136"/>
    </source>
</evidence>
<evidence type="ECO:0000256" key="1">
    <source>
        <dbReference type="ARBA" id="ARBA00004651"/>
    </source>
</evidence>
<dbReference type="PANTHER" id="PTHR30413">
    <property type="entry name" value="INNER MEMBRANE TRANSPORT PERMEASE"/>
    <property type="match status" value="1"/>
</dbReference>
<dbReference type="OrthoDB" id="9794365at2"/>
<dbReference type="RefSeq" id="WP_093337317.1">
    <property type="nucleotide sequence ID" value="NZ_FOXD01000010.1"/>
</dbReference>
<feature type="transmembrane region" description="Helical" evidence="8">
    <location>
        <begin position="241"/>
        <end position="259"/>
    </location>
</feature>
<keyword evidence="6 8" id="KW-1133">Transmembrane helix</keyword>
<dbReference type="InterPro" id="IPR013525">
    <property type="entry name" value="ABC2_TM"/>
</dbReference>
<feature type="transmembrane region" description="Helical" evidence="8">
    <location>
        <begin position="150"/>
        <end position="168"/>
    </location>
</feature>
<evidence type="ECO:0000313" key="11">
    <source>
        <dbReference type="Proteomes" id="UP000198892"/>
    </source>
</evidence>
<comment type="caution">
    <text evidence="8">Lacks conserved residue(s) required for the propagation of feature annotation.</text>
</comment>
<accession>A0A1I5TH41</accession>
<keyword evidence="7 8" id="KW-0472">Membrane</keyword>
<protein>
    <recommendedName>
        <fullName evidence="8">Transport permease protein</fullName>
    </recommendedName>
</protein>
<name>A0A1I5TH41_9BACI</name>
<keyword evidence="11" id="KW-1185">Reference proteome</keyword>
<evidence type="ECO:0000313" key="10">
    <source>
        <dbReference type="EMBL" id="SFP81716.1"/>
    </source>
</evidence>